<dbReference type="GO" id="GO:0009416">
    <property type="term" value="P:response to light stimulus"/>
    <property type="evidence" value="ECO:0007669"/>
    <property type="project" value="InterPro"/>
</dbReference>
<dbReference type="GO" id="GO:0090228">
    <property type="term" value="P:positive regulation of red or far-red light signaling pathway"/>
    <property type="evidence" value="ECO:0007669"/>
    <property type="project" value="InterPro"/>
</dbReference>
<protein>
    <submittedName>
        <fullName evidence="2">Uncharacterized protein</fullName>
    </submittedName>
</protein>
<dbReference type="Proteomes" id="UP000639772">
    <property type="component" value="Chromosome 1"/>
</dbReference>
<feature type="region of interest" description="Disordered" evidence="1">
    <location>
        <begin position="481"/>
        <end position="512"/>
    </location>
</feature>
<dbReference type="GO" id="GO:0042793">
    <property type="term" value="P:plastid transcription"/>
    <property type="evidence" value="ECO:0007669"/>
    <property type="project" value="TreeGrafter"/>
</dbReference>
<dbReference type="InterPro" id="IPR034581">
    <property type="entry name" value="PTAC12"/>
</dbReference>
<name>A0A835S840_VANPL</name>
<dbReference type="PANTHER" id="PTHR35720">
    <property type="entry name" value="PROTEIN PLASTID TRANSCRIPTIONALLY ACTIVE 12, CHLOROPLASTIC"/>
    <property type="match status" value="1"/>
</dbReference>
<organism evidence="2 3">
    <name type="scientific">Vanilla planifolia</name>
    <name type="common">Vanilla</name>
    <dbReference type="NCBI Taxonomy" id="51239"/>
    <lineage>
        <taxon>Eukaryota</taxon>
        <taxon>Viridiplantae</taxon>
        <taxon>Streptophyta</taxon>
        <taxon>Embryophyta</taxon>
        <taxon>Tracheophyta</taxon>
        <taxon>Spermatophyta</taxon>
        <taxon>Magnoliopsida</taxon>
        <taxon>Liliopsida</taxon>
        <taxon>Asparagales</taxon>
        <taxon>Orchidaceae</taxon>
        <taxon>Vanilloideae</taxon>
        <taxon>Vanilleae</taxon>
        <taxon>Vanilla</taxon>
    </lineage>
</organism>
<evidence type="ECO:0000313" key="2">
    <source>
        <dbReference type="EMBL" id="KAG0501571.1"/>
    </source>
</evidence>
<dbReference type="GO" id="GO:0045893">
    <property type="term" value="P:positive regulation of DNA-templated transcription"/>
    <property type="evidence" value="ECO:0007669"/>
    <property type="project" value="TreeGrafter"/>
</dbReference>
<evidence type="ECO:0000256" key="1">
    <source>
        <dbReference type="SAM" id="MobiDB-lite"/>
    </source>
</evidence>
<feature type="compositionally biased region" description="Acidic residues" evidence="1">
    <location>
        <begin position="487"/>
        <end position="512"/>
    </location>
</feature>
<accession>A0A835S840</accession>
<comment type="caution">
    <text evidence="2">The sequence shown here is derived from an EMBL/GenBank/DDBJ whole genome shotgun (WGS) entry which is preliminary data.</text>
</comment>
<dbReference type="GO" id="GO:0005634">
    <property type="term" value="C:nucleus"/>
    <property type="evidence" value="ECO:0007669"/>
    <property type="project" value="InterPro"/>
</dbReference>
<proteinExistence type="predicted"/>
<sequence>MAALSNACLFQGVSIRILASHGQVFPVYSSPKKFQATFMADFRSRNVRNPTKWMRSSHSNVKRFPIVKFARKDGQFDPLSVEPPPYHSYLDSTSGQLEPASGARASIPGKEYWPEGTAERVRAARTPEPVGKSETKPTYGKKPGSRRKMYKVQATASENSEVIVNISAELNSRNDIDARFDLNGKINKDNTDGLSLPEASGSVESLDESKEPSNEYVIYRVEEPDNLSPYEMDKKIGCSHPFLDPSKVRPIEEPQTSEDLWWNWRKPEEGRWSRWQRRRPDVDTVFAKAMAETGQIKLYGDQPTLTEAALAKARKEVFKEERLLAEQRRLEEIGPIAYYSEWVKAWTKDTSREAVQKHFEETGEDENTQLITMFQHQTAEEFRIMMGTDVRIRRDPLAMRMREELIKEIWGGDPVYPTINYIQDPDEVIDYRGPNFHEPTPDIVDYLMEHGKIISREELDEILAKEKKQDVEVTDIDEAMASAVDIGENDDEDKEDDENGEEYEKEYEEDVDEKISRNWSVLKTTPQPGKSTDNLKVNGLTSLQEAIDDSENLTDFLMDFDEDE</sequence>
<feature type="region of interest" description="Disordered" evidence="1">
    <location>
        <begin position="91"/>
        <end position="110"/>
    </location>
</feature>
<dbReference type="GO" id="GO:0009507">
    <property type="term" value="C:chloroplast"/>
    <property type="evidence" value="ECO:0007669"/>
    <property type="project" value="InterPro"/>
</dbReference>
<feature type="region of interest" description="Disordered" evidence="1">
    <location>
        <begin position="122"/>
        <end position="147"/>
    </location>
</feature>
<dbReference type="AlphaFoldDB" id="A0A835S840"/>
<feature type="region of interest" description="Disordered" evidence="1">
    <location>
        <begin position="187"/>
        <end position="209"/>
    </location>
</feature>
<gene>
    <name evidence="2" type="ORF">HPP92_001643</name>
</gene>
<dbReference type="EMBL" id="JADCNM010000001">
    <property type="protein sequence ID" value="KAG0501571.1"/>
    <property type="molecule type" value="Genomic_DNA"/>
</dbReference>
<dbReference type="PANTHER" id="PTHR35720:SF1">
    <property type="entry name" value="PROTEIN PLASTID TRANSCRIPTIONALLY ACTIVE 12, CHLOROPLASTIC"/>
    <property type="match status" value="1"/>
</dbReference>
<evidence type="ECO:0000313" key="3">
    <source>
        <dbReference type="Proteomes" id="UP000639772"/>
    </source>
</evidence>
<dbReference type="OrthoDB" id="2019670at2759"/>
<reference evidence="2 3" key="1">
    <citation type="journal article" date="2020" name="Nat. Food">
        <title>A phased Vanilla planifolia genome enables genetic improvement of flavour and production.</title>
        <authorList>
            <person name="Hasing T."/>
            <person name="Tang H."/>
            <person name="Brym M."/>
            <person name="Khazi F."/>
            <person name="Huang T."/>
            <person name="Chambers A.H."/>
        </authorList>
    </citation>
    <scope>NUCLEOTIDE SEQUENCE [LARGE SCALE GENOMIC DNA]</scope>
    <source>
        <tissue evidence="2">Leaf</tissue>
    </source>
</reference>